<evidence type="ECO:0000313" key="4">
    <source>
        <dbReference type="Proteomes" id="UP001158986"/>
    </source>
</evidence>
<evidence type="ECO:0000256" key="1">
    <source>
        <dbReference type="SAM" id="Coils"/>
    </source>
</evidence>
<evidence type="ECO:0000313" key="3">
    <source>
        <dbReference type="EMBL" id="CAH0520050.1"/>
    </source>
</evidence>
<feature type="region of interest" description="Disordered" evidence="2">
    <location>
        <begin position="88"/>
        <end position="108"/>
    </location>
</feature>
<reference evidence="3 4" key="1">
    <citation type="submission" date="2021-11" db="EMBL/GenBank/DDBJ databases">
        <authorList>
            <person name="Islam A."/>
            <person name="Islam S."/>
            <person name="Flora M.S."/>
            <person name="Rahman M."/>
            <person name="Ziaur R.M."/>
            <person name="Epstein J.H."/>
            <person name="Hassan M."/>
            <person name="Klassen M."/>
            <person name="Woodard K."/>
            <person name="Webb A."/>
            <person name="Webby R.J."/>
            <person name="El Zowalaty M.E."/>
        </authorList>
    </citation>
    <scope>NUCLEOTIDE SEQUENCE [LARGE SCALE GENOMIC DNA]</scope>
    <source>
        <strain evidence="3">Pbs1</strain>
    </source>
</reference>
<feature type="coiled-coil region" evidence="1">
    <location>
        <begin position="136"/>
        <end position="163"/>
    </location>
</feature>
<organism evidence="3 4">
    <name type="scientific">Peronospora belbahrii</name>
    <dbReference type="NCBI Taxonomy" id="622444"/>
    <lineage>
        <taxon>Eukaryota</taxon>
        <taxon>Sar</taxon>
        <taxon>Stramenopiles</taxon>
        <taxon>Oomycota</taxon>
        <taxon>Peronosporomycetes</taxon>
        <taxon>Peronosporales</taxon>
        <taxon>Peronosporaceae</taxon>
        <taxon>Peronospora</taxon>
    </lineage>
</organism>
<protein>
    <recommendedName>
        <fullName evidence="5">Cwf18 pre-mRNA splicing factor</fullName>
    </recommendedName>
</protein>
<evidence type="ECO:0008006" key="5">
    <source>
        <dbReference type="Google" id="ProtNLM"/>
    </source>
</evidence>
<sequence length="223" mass="25931">MCQRRKETRRKQLTARQFFCIYGKDIGQDAILTFFQYGCSKTAIAIFRLTGPVDNFLTWCNLQLMTSPNEAIPRAKRLQLLREAKARKERGEVEHSDEADASAAMQNPVVDKPMDVEVKKPHDHQQDTDVIDDEKANDLVEKVDQMQEENVKTEDESEEELLNLAPKRANWDMERDIAPMLRKLERRTQHAIVEILREKLAAEQQEQDSDDDEEDDEEEEIDA</sequence>
<dbReference type="InterPro" id="IPR013169">
    <property type="entry name" value="mRNA_splic_Cwf18-like"/>
</dbReference>
<feature type="compositionally biased region" description="Basic and acidic residues" evidence="2">
    <location>
        <begin position="88"/>
        <end position="98"/>
    </location>
</feature>
<dbReference type="PANTHER" id="PTHR31551">
    <property type="entry name" value="PRE-MRNA-SPLICING FACTOR CWF18"/>
    <property type="match status" value="1"/>
</dbReference>
<dbReference type="PANTHER" id="PTHR31551:SF1">
    <property type="entry name" value="COILED-COIL DOMAIN-CONTAINING PROTEIN 12"/>
    <property type="match status" value="1"/>
</dbReference>
<name>A0ABN8D3Y2_9STRA</name>
<dbReference type="Proteomes" id="UP001158986">
    <property type="component" value="Unassembled WGS sequence"/>
</dbReference>
<comment type="caution">
    <text evidence="3">The sequence shown here is derived from an EMBL/GenBank/DDBJ whole genome shotgun (WGS) entry which is preliminary data.</text>
</comment>
<evidence type="ECO:0000256" key="2">
    <source>
        <dbReference type="SAM" id="MobiDB-lite"/>
    </source>
</evidence>
<feature type="compositionally biased region" description="Acidic residues" evidence="2">
    <location>
        <begin position="205"/>
        <end position="223"/>
    </location>
</feature>
<dbReference type="Pfam" id="PF08315">
    <property type="entry name" value="cwf18"/>
    <property type="match status" value="1"/>
</dbReference>
<feature type="region of interest" description="Disordered" evidence="2">
    <location>
        <begin position="198"/>
        <end position="223"/>
    </location>
</feature>
<gene>
    <name evidence="3" type="ORF">PBS001_LOCUS6554</name>
</gene>
<accession>A0ABN8D3Y2</accession>
<keyword evidence="4" id="KW-1185">Reference proteome</keyword>
<dbReference type="EMBL" id="CAKLCB010000326">
    <property type="protein sequence ID" value="CAH0520050.1"/>
    <property type="molecule type" value="Genomic_DNA"/>
</dbReference>
<keyword evidence="1" id="KW-0175">Coiled coil</keyword>
<proteinExistence type="predicted"/>